<keyword evidence="2" id="KW-1185">Reference proteome</keyword>
<evidence type="ECO:0000313" key="2">
    <source>
        <dbReference type="Proteomes" id="UP001177003"/>
    </source>
</evidence>
<gene>
    <name evidence="1" type="ORF">LSALG_LOCUS31368</name>
</gene>
<protein>
    <submittedName>
        <fullName evidence="1">Uncharacterized protein</fullName>
    </submittedName>
</protein>
<dbReference type="EMBL" id="OX465083">
    <property type="protein sequence ID" value="CAI9292285.1"/>
    <property type="molecule type" value="Genomic_DNA"/>
</dbReference>
<accession>A0AA36EG72</accession>
<proteinExistence type="predicted"/>
<organism evidence="1 2">
    <name type="scientific">Lactuca saligna</name>
    <name type="common">Willowleaf lettuce</name>
    <dbReference type="NCBI Taxonomy" id="75948"/>
    <lineage>
        <taxon>Eukaryota</taxon>
        <taxon>Viridiplantae</taxon>
        <taxon>Streptophyta</taxon>
        <taxon>Embryophyta</taxon>
        <taxon>Tracheophyta</taxon>
        <taxon>Spermatophyta</taxon>
        <taxon>Magnoliopsida</taxon>
        <taxon>eudicotyledons</taxon>
        <taxon>Gunneridae</taxon>
        <taxon>Pentapetalae</taxon>
        <taxon>asterids</taxon>
        <taxon>campanulids</taxon>
        <taxon>Asterales</taxon>
        <taxon>Asteraceae</taxon>
        <taxon>Cichorioideae</taxon>
        <taxon>Cichorieae</taxon>
        <taxon>Lactucinae</taxon>
        <taxon>Lactuca</taxon>
    </lineage>
</organism>
<reference evidence="1" key="1">
    <citation type="submission" date="2023-04" db="EMBL/GenBank/DDBJ databases">
        <authorList>
            <person name="Vijverberg K."/>
            <person name="Xiong W."/>
            <person name="Schranz E."/>
        </authorList>
    </citation>
    <scope>NUCLEOTIDE SEQUENCE</scope>
</reference>
<sequence length="241" mass="28299">MDEKKYKLMKKNIAQIMKFPNTGPFYEVTNDQVIHMFNEMGHQTPFTRINQFKKRSSPDIWNFLFGIFLHCLTSRSDGLDKAELEIYALIVGLYYDLNVDYVSQLWEEFETVKELCEVAKERRILFVEEVKKVQDYVTLKVESLRSEMSKEVNKLEHSHLSLHTKLDVVTQAIHKVVENFTTFSTKDSQDLLSQMFSSLESNLKAELAPLLKIVNFDANRCPTYYNRGARRTKGCWFIKRS</sequence>
<dbReference type="AlphaFoldDB" id="A0AA36EG72"/>
<dbReference type="Proteomes" id="UP001177003">
    <property type="component" value="Chromosome 7"/>
</dbReference>
<evidence type="ECO:0000313" key="1">
    <source>
        <dbReference type="EMBL" id="CAI9292285.1"/>
    </source>
</evidence>
<name>A0AA36EG72_LACSI</name>